<dbReference type="CDD" id="cd06550">
    <property type="entry name" value="TM_ABC_iron-siderophores_like"/>
    <property type="match status" value="1"/>
</dbReference>
<accession>A0A974P852</accession>
<dbReference type="InterPro" id="IPR037294">
    <property type="entry name" value="ABC_BtuC-like"/>
</dbReference>
<evidence type="ECO:0000256" key="5">
    <source>
        <dbReference type="ARBA" id="ARBA00022692"/>
    </source>
</evidence>
<gene>
    <name evidence="9" type="ORF">JI735_21095</name>
</gene>
<feature type="transmembrane region" description="Helical" evidence="8">
    <location>
        <begin position="65"/>
        <end position="82"/>
    </location>
</feature>
<evidence type="ECO:0000256" key="2">
    <source>
        <dbReference type="ARBA" id="ARBA00007935"/>
    </source>
</evidence>
<comment type="subcellular location">
    <subcellularLocation>
        <location evidence="1">Cell membrane</location>
        <topology evidence="1">Multi-pass membrane protein</topology>
    </subcellularLocation>
</comment>
<keyword evidence="10" id="KW-1185">Reference proteome</keyword>
<dbReference type="SUPFAM" id="SSF81345">
    <property type="entry name" value="ABC transporter involved in vitamin B12 uptake, BtuC"/>
    <property type="match status" value="1"/>
</dbReference>
<dbReference type="Proteomes" id="UP000595841">
    <property type="component" value="Chromosome"/>
</dbReference>
<dbReference type="PANTHER" id="PTHR30472">
    <property type="entry name" value="FERRIC ENTEROBACTIN TRANSPORT SYSTEM PERMEASE PROTEIN"/>
    <property type="match status" value="1"/>
</dbReference>
<dbReference type="AlphaFoldDB" id="A0A974P852"/>
<feature type="transmembrane region" description="Helical" evidence="8">
    <location>
        <begin position="309"/>
        <end position="327"/>
    </location>
</feature>
<feature type="transmembrane region" description="Helical" evidence="8">
    <location>
        <begin position="281"/>
        <end position="303"/>
    </location>
</feature>
<keyword evidence="5 8" id="KW-0812">Transmembrane</keyword>
<dbReference type="GO" id="GO:0022857">
    <property type="term" value="F:transmembrane transporter activity"/>
    <property type="evidence" value="ECO:0007669"/>
    <property type="project" value="InterPro"/>
</dbReference>
<keyword evidence="3" id="KW-0813">Transport</keyword>
<evidence type="ECO:0000256" key="8">
    <source>
        <dbReference type="SAM" id="Phobius"/>
    </source>
</evidence>
<dbReference type="RefSeq" id="WP_039835781.1">
    <property type="nucleotide sequence ID" value="NZ_CP068595.1"/>
</dbReference>
<sequence length="336" mass="35320">MKWTAGAKTSSLLMAGALLILLISLLSLLYGTKSISYETVWNALFHPDPENIDHLIIRTSRIPRAVGALLIGAFLAVSGALMQGMTRNYLASPSIMGISDGSVFAVTLCMVFLPGVSSLSLILYSLAGSALGAVLVFGTAKLLPGGASPLTLAVLGTIIGTFLGGVSQALATYFQVSQNISFWYNARLHAMDPVLIKLALPFAAVGLVLALLMARPVAMLALGDETASGLGLKVNAVKGLTMLSVVILTGISVAIAGKIAFIGLIIPHITRYLAGQDYRKIIPFSAVLGALFLALCDLISRFMNFPFETPIGVVTALFGVPFFLYLIKTRGGGSRE</sequence>
<dbReference type="GO" id="GO:0033214">
    <property type="term" value="P:siderophore-iron import into cell"/>
    <property type="evidence" value="ECO:0007669"/>
    <property type="project" value="TreeGrafter"/>
</dbReference>
<dbReference type="GO" id="GO:0005886">
    <property type="term" value="C:plasma membrane"/>
    <property type="evidence" value="ECO:0007669"/>
    <property type="project" value="UniProtKB-SubCell"/>
</dbReference>
<feature type="transmembrane region" description="Helical" evidence="8">
    <location>
        <begin position="12"/>
        <end position="31"/>
    </location>
</feature>
<evidence type="ECO:0000313" key="10">
    <source>
        <dbReference type="Proteomes" id="UP000595841"/>
    </source>
</evidence>
<protein>
    <submittedName>
        <fullName evidence="9">Iron ABC transporter permease</fullName>
    </submittedName>
</protein>
<feature type="transmembrane region" description="Helical" evidence="8">
    <location>
        <begin position="121"/>
        <end position="140"/>
    </location>
</feature>
<dbReference type="InterPro" id="IPR000522">
    <property type="entry name" value="ABC_transptr_permease_BtuC"/>
</dbReference>
<feature type="transmembrane region" description="Helical" evidence="8">
    <location>
        <begin position="94"/>
        <end position="114"/>
    </location>
</feature>
<dbReference type="KEGG" id="pson:JI735_21095"/>
<dbReference type="Gene3D" id="1.10.3470.10">
    <property type="entry name" value="ABC transporter involved in vitamin B12 uptake, BtuC"/>
    <property type="match status" value="1"/>
</dbReference>
<dbReference type="Pfam" id="PF01032">
    <property type="entry name" value="FecCD"/>
    <property type="match status" value="1"/>
</dbReference>
<proteinExistence type="inferred from homology"/>
<keyword evidence="6 8" id="KW-1133">Transmembrane helix</keyword>
<keyword evidence="4" id="KW-1003">Cell membrane</keyword>
<reference evidence="9 10" key="1">
    <citation type="submission" date="2021-01" db="EMBL/GenBank/DDBJ databases">
        <title>Whole genome sequence of Paenibacillus sonchi LMG 24727 for comparative genomics.</title>
        <authorList>
            <person name="Lee G."/>
            <person name="Kim M.-J."/>
            <person name="Lim K."/>
            <person name="Shin J.-H."/>
        </authorList>
    </citation>
    <scope>NUCLEOTIDE SEQUENCE [LARGE SCALE GENOMIC DNA]</scope>
    <source>
        <strain evidence="9 10">LMG 24727</strain>
    </source>
</reference>
<comment type="similarity">
    <text evidence="2">Belongs to the binding-protein-dependent transport system permease family. FecCD subfamily.</text>
</comment>
<dbReference type="PANTHER" id="PTHR30472:SF30">
    <property type="entry name" value="IRON-UPTAKE SYSTEM PERMEASE PROTEIN FEUB"/>
    <property type="match status" value="1"/>
</dbReference>
<evidence type="ECO:0000256" key="4">
    <source>
        <dbReference type="ARBA" id="ARBA00022475"/>
    </source>
</evidence>
<feature type="transmembrane region" description="Helical" evidence="8">
    <location>
        <begin position="195"/>
        <end position="222"/>
    </location>
</feature>
<name>A0A974P852_9BACL</name>
<feature type="transmembrane region" description="Helical" evidence="8">
    <location>
        <begin position="152"/>
        <end position="174"/>
    </location>
</feature>
<evidence type="ECO:0000256" key="3">
    <source>
        <dbReference type="ARBA" id="ARBA00022448"/>
    </source>
</evidence>
<evidence type="ECO:0000256" key="7">
    <source>
        <dbReference type="ARBA" id="ARBA00023136"/>
    </source>
</evidence>
<dbReference type="FunFam" id="1.10.3470.10:FF:000001">
    <property type="entry name" value="Vitamin B12 ABC transporter permease BtuC"/>
    <property type="match status" value="1"/>
</dbReference>
<evidence type="ECO:0000256" key="6">
    <source>
        <dbReference type="ARBA" id="ARBA00022989"/>
    </source>
</evidence>
<dbReference type="EMBL" id="CP068595">
    <property type="protein sequence ID" value="QQZ59179.1"/>
    <property type="molecule type" value="Genomic_DNA"/>
</dbReference>
<evidence type="ECO:0000313" key="9">
    <source>
        <dbReference type="EMBL" id="QQZ59179.1"/>
    </source>
</evidence>
<evidence type="ECO:0000256" key="1">
    <source>
        <dbReference type="ARBA" id="ARBA00004651"/>
    </source>
</evidence>
<feature type="transmembrane region" description="Helical" evidence="8">
    <location>
        <begin position="242"/>
        <end position="269"/>
    </location>
</feature>
<organism evidence="9 10">
    <name type="scientific">Paenibacillus sonchi</name>
    <dbReference type="NCBI Taxonomy" id="373687"/>
    <lineage>
        <taxon>Bacteria</taxon>
        <taxon>Bacillati</taxon>
        <taxon>Bacillota</taxon>
        <taxon>Bacilli</taxon>
        <taxon>Bacillales</taxon>
        <taxon>Paenibacillaceae</taxon>
        <taxon>Paenibacillus</taxon>
        <taxon>Paenibacillus sonchi group</taxon>
    </lineage>
</organism>
<keyword evidence="7 8" id="KW-0472">Membrane</keyword>